<feature type="transmembrane region" description="Helical" evidence="7">
    <location>
        <begin position="314"/>
        <end position="334"/>
    </location>
</feature>
<evidence type="ECO:0000256" key="6">
    <source>
        <dbReference type="ARBA" id="ARBA00023136"/>
    </source>
</evidence>
<name>A0ABN2HGN2_9ACTN</name>
<evidence type="ECO:0000313" key="10">
    <source>
        <dbReference type="Proteomes" id="UP001500618"/>
    </source>
</evidence>
<proteinExistence type="predicted"/>
<feature type="transmembrane region" description="Helical" evidence="7">
    <location>
        <begin position="198"/>
        <end position="218"/>
    </location>
</feature>
<dbReference type="Proteomes" id="UP001500618">
    <property type="component" value="Unassembled WGS sequence"/>
</dbReference>
<keyword evidence="4 7" id="KW-1133">Transmembrane helix</keyword>
<sequence length="676" mass="70992">MTSEQTGIVLLDIALILVLARLLGWVARKLGQPAVIGEIIAGILLGPTLFHGLISNTLVPTDVRPFLTALANLGLVLFMFIVGFELDHTLIRGKGRIAASVSIGSLVLPFLLGAFLATWLIMTHPTKTGTLAFVLFIGAAMSVTAFPVLARILTDRGMHRTQLGGLALASAAVDDILAWSLLAVVVAIAAAGESTTSWHILFAIPYLALMFGVVRPLLKRLVAAREKAGRLTPTILAVVLVGLLVSAWATEWMGIHFIFGAFLFGVVMPRAAVEQLRHEILERLEQVSVLLLLPLFFVTAGLKVDLSKVGWDGLVQLLAILAVAIGGKFVGAFIGAKLNKVRNQQALALATLMNTRGLTELIILTVGVQLFVLDTKLYSLMVVMAVVTTVMTGPLLKWVYPDRRIAKDVAEAEAAALGVSAAHRVLTLIPEPSQGSGRARLAADLTGGRRPAEVVLTHIKRYATPNLEVGTGLSGELAEMAGTMGELEQLTTYPKSRGLGAPVLSRFSDDPVREVAEQVTAANPQAVLVAQDDPGYDQIRAATTGQLFTLVSEPPDGGPVVVMGAAGRTAEAAIEAAASIAAARGTELLLAEPGKPSRRSVTLAAALTTRGLPTRAMSTADLPTDPTAGWAAVLVAPDDGTPAAPGLHLLVRPALDADEPNWDDIVGTPAAAPATT</sequence>
<organism evidence="9 10">
    <name type="scientific">Fodinicola feengrottensis</name>
    <dbReference type="NCBI Taxonomy" id="435914"/>
    <lineage>
        <taxon>Bacteria</taxon>
        <taxon>Bacillati</taxon>
        <taxon>Actinomycetota</taxon>
        <taxon>Actinomycetes</taxon>
        <taxon>Mycobacteriales</taxon>
        <taxon>Fodinicola</taxon>
    </lineage>
</organism>
<evidence type="ECO:0000256" key="5">
    <source>
        <dbReference type="ARBA" id="ARBA00023065"/>
    </source>
</evidence>
<accession>A0ABN2HGN2</accession>
<keyword evidence="2" id="KW-0813">Transport</keyword>
<feature type="transmembrane region" description="Helical" evidence="7">
    <location>
        <begin position="34"/>
        <end position="54"/>
    </location>
</feature>
<dbReference type="Pfam" id="PF00999">
    <property type="entry name" value="Na_H_Exchanger"/>
    <property type="match status" value="1"/>
</dbReference>
<feature type="domain" description="Cation/H+ exchanger transmembrane" evidence="8">
    <location>
        <begin position="18"/>
        <end position="398"/>
    </location>
</feature>
<feature type="transmembrane region" description="Helical" evidence="7">
    <location>
        <begin position="377"/>
        <end position="396"/>
    </location>
</feature>
<dbReference type="InterPro" id="IPR050794">
    <property type="entry name" value="CPA2_transporter"/>
</dbReference>
<evidence type="ECO:0000256" key="2">
    <source>
        <dbReference type="ARBA" id="ARBA00022448"/>
    </source>
</evidence>
<feature type="transmembrane region" description="Helical" evidence="7">
    <location>
        <begin position="284"/>
        <end position="302"/>
    </location>
</feature>
<protein>
    <recommendedName>
        <fullName evidence="8">Cation/H+ exchanger transmembrane domain-containing protein</fullName>
    </recommendedName>
</protein>
<comment type="caution">
    <text evidence="9">The sequence shown here is derived from an EMBL/GenBank/DDBJ whole genome shotgun (WGS) entry which is preliminary data.</text>
</comment>
<evidence type="ECO:0000256" key="3">
    <source>
        <dbReference type="ARBA" id="ARBA00022692"/>
    </source>
</evidence>
<evidence type="ECO:0000256" key="1">
    <source>
        <dbReference type="ARBA" id="ARBA00004141"/>
    </source>
</evidence>
<dbReference type="RefSeq" id="WP_344311907.1">
    <property type="nucleotide sequence ID" value="NZ_BAAANY010000015.1"/>
</dbReference>
<dbReference type="InterPro" id="IPR038770">
    <property type="entry name" value="Na+/solute_symporter_sf"/>
</dbReference>
<reference evidence="10" key="1">
    <citation type="journal article" date="2019" name="Int. J. Syst. Evol. Microbiol.">
        <title>The Global Catalogue of Microorganisms (GCM) 10K type strain sequencing project: providing services to taxonomists for standard genome sequencing and annotation.</title>
        <authorList>
            <consortium name="The Broad Institute Genomics Platform"/>
            <consortium name="The Broad Institute Genome Sequencing Center for Infectious Disease"/>
            <person name="Wu L."/>
            <person name="Ma J."/>
        </authorList>
    </citation>
    <scope>NUCLEOTIDE SEQUENCE [LARGE SCALE GENOMIC DNA]</scope>
    <source>
        <strain evidence="10">JCM 14718</strain>
    </source>
</reference>
<comment type="subcellular location">
    <subcellularLocation>
        <location evidence="1">Membrane</location>
        <topology evidence="1">Multi-pass membrane protein</topology>
    </subcellularLocation>
</comment>
<feature type="transmembrane region" description="Helical" evidence="7">
    <location>
        <begin position="133"/>
        <end position="154"/>
    </location>
</feature>
<keyword evidence="3 7" id="KW-0812">Transmembrane</keyword>
<evidence type="ECO:0000256" key="7">
    <source>
        <dbReference type="SAM" id="Phobius"/>
    </source>
</evidence>
<keyword evidence="5" id="KW-0406">Ion transport</keyword>
<evidence type="ECO:0000256" key="4">
    <source>
        <dbReference type="ARBA" id="ARBA00022989"/>
    </source>
</evidence>
<keyword evidence="6 7" id="KW-0472">Membrane</keyword>
<feature type="transmembrane region" description="Helical" evidence="7">
    <location>
        <begin position="166"/>
        <end position="192"/>
    </location>
</feature>
<dbReference type="Gene3D" id="1.20.1530.20">
    <property type="match status" value="1"/>
</dbReference>
<dbReference type="EMBL" id="BAAANY010000015">
    <property type="protein sequence ID" value="GAA1687665.1"/>
    <property type="molecule type" value="Genomic_DNA"/>
</dbReference>
<keyword evidence="10" id="KW-1185">Reference proteome</keyword>
<evidence type="ECO:0000259" key="8">
    <source>
        <dbReference type="Pfam" id="PF00999"/>
    </source>
</evidence>
<gene>
    <name evidence="9" type="ORF">GCM10009765_41450</name>
</gene>
<dbReference type="InterPro" id="IPR006153">
    <property type="entry name" value="Cation/H_exchanger_TM"/>
</dbReference>
<dbReference type="PANTHER" id="PTHR32468:SF0">
    <property type="entry name" value="K(+)_H(+) ANTIPORTER 1"/>
    <property type="match status" value="1"/>
</dbReference>
<dbReference type="PANTHER" id="PTHR32468">
    <property type="entry name" value="CATION/H + ANTIPORTER"/>
    <property type="match status" value="1"/>
</dbReference>
<feature type="transmembrane region" description="Helical" evidence="7">
    <location>
        <begin position="255"/>
        <end position="272"/>
    </location>
</feature>
<feature type="transmembrane region" description="Helical" evidence="7">
    <location>
        <begin position="66"/>
        <end position="86"/>
    </location>
</feature>
<feature type="transmembrane region" description="Helical" evidence="7">
    <location>
        <begin position="346"/>
        <end position="371"/>
    </location>
</feature>
<feature type="transmembrane region" description="Helical" evidence="7">
    <location>
        <begin position="230"/>
        <end position="249"/>
    </location>
</feature>
<feature type="transmembrane region" description="Helical" evidence="7">
    <location>
        <begin position="98"/>
        <end position="121"/>
    </location>
</feature>
<feature type="transmembrane region" description="Helical" evidence="7">
    <location>
        <begin position="6"/>
        <end position="27"/>
    </location>
</feature>
<evidence type="ECO:0000313" key="9">
    <source>
        <dbReference type="EMBL" id="GAA1687665.1"/>
    </source>
</evidence>